<accession>A0A1G2HIC2</accession>
<feature type="domain" description="Polymerase nucleotidyl transferase" evidence="1">
    <location>
        <begin position="91"/>
        <end position="149"/>
    </location>
</feature>
<dbReference type="InterPro" id="IPR002934">
    <property type="entry name" value="Polymerase_NTP_transf_dom"/>
</dbReference>
<dbReference type="STRING" id="1802165.A3F94_02780"/>
<protein>
    <recommendedName>
        <fullName evidence="1">Polymerase nucleotidyl transferase domain-containing protein</fullName>
    </recommendedName>
</protein>
<dbReference type="GO" id="GO:0016779">
    <property type="term" value="F:nucleotidyltransferase activity"/>
    <property type="evidence" value="ECO:0007669"/>
    <property type="project" value="InterPro"/>
</dbReference>
<organism evidence="2 3">
    <name type="scientific">Candidatus Spechtbacteria bacterium RIFCSPLOWO2_12_FULL_38_22</name>
    <dbReference type="NCBI Taxonomy" id="1802165"/>
    <lineage>
        <taxon>Bacteria</taxon>
        <taxon>Candidatus Spechtiibacteriota</taxon>
    </lineage>
</organism>
<sequence>MITQDVLKTLAYFQALADMPLTLLEIKKYLIKEGSKNNTPLFDIQKSLNHLIKTRLVCGKNGFFYFENARNNKVYINRIEKIKNTHGKWRKFNKINKFLMYIPYIRSISLTGSVALNNASPKSDLDILIESRKNRIWTVRLLTTAVSAIFLRRRYAKKINNKLCFNRYMVENSDLGPTNINHVVKNRVIVWKKGYDTSGETIYSLKPNIFGFAIKTLAEFILNITAVGFFLEKVSGALQIKKIKHNLIEYPRHITPLTIPASNIFFYYPSVLETEKKCKDILSSLYRFGHVSEE</sequence>
<evidence type="ECO:0000313" key="3">
    <source>
        <dbReference type="Proteomes" id="UP000176770"/>
    </source>
</evidence>
<gene>
    <name evidence="2" type="ORF">A3F94_02780</name>
</gene>
<dbReference type="SUPFAM" id="SSF81301">
    <property type="entry name" value="Nucleotidyltransferase"/>
    <property type="match status" value="1"/>
</dbReference>
<evidence type="ECO:0000313" key="2">
    <source>
        <dbReference type="EMBL" id="OGZ62227.1"/>
    </source>
</evidence>
<reference evidence="2 3" key="1">
    <citation type="journal article" date="2016" name="Nat. Commun.">
        <title>Thousands of microbial genomes shed light on interconnected biogeochemical processes in an aquifer system.</title>
        <authorList>
            <person name="Anantharaman K."/>
            <person name="Brown C.T."/>
            <person name="Hug L.A."/>
            <person name="Sharon I."/>
            <person name="Castelle C.J."/>
            <person name="Probst A.J."/>
            <person name="Thomas B.C."/>
            <person name="Singh A."/>
            <person name="Wilkins M.J."/>
            <person name="Karaoz U."/>
            <person name="Brodie E.L."/>
            <person name="Williams K.H."/>
            <person name="Hubbard S.S."/>
            <person name="Banfield J.F."/>
        </authorList>
    </citation>
    <scope>NUCLEOTIDE SEQUENCE [LARGE SCALE GENOMIC DNA]</scope>
</reference>
<evidence type="ECO:0000259" key="1">
    <source>
        <dbReference type="Pfam" id="PF01909"/>
    </source>
</evidence>
<dbReference type="CDD" id="cd05403">
    <property type="entry name" value="NT_KNTase_like"/>
    <property type="match status" value="1"/>
</dbReference>
<dbReference type="Pfam" id="PF01909">
    <property type="entry name" value="NTP_transf_2"/>
    <property type="match status" value="1"/>
</dbReference>
<dbReference type="AlphaFoldDB" id="A0A1G2HIC2"/>
<dbReference type="Gene3D" id="3.30.460.10">
    <property type="entry name" value="Beta Polymerase, domain 2"/>
    <property type="match status" value="1"/>
</dbReference>
<proteinExistence type="predicted"/>
<dbReference type="InterPro" id="IPR043519">
    <property type="entry name" value="NT_sf"/>
</dbReference>
<name>A0A1G2HIC2_9BACT</name>
<dbReference type="Proteomes" id="UP000176770">
    <property type="component" value="Unassembled WGS sequence"/>
</dbReference>
<dbReference type="EMBL" id="MHOK01000005">
    <property type="protein sequence ID" value="OGZ62227.1"/>
    <property type="molecule type" value="Genomic_DNA"/>
</dbReference>
<comment type="caution">
    <text evidence="2">The sequence shown here is derived from an EMBL/GenBank/DDBJ whole genome shotgun (WGS) entry which is preliminary data.</text>
</comment>